<dbReference type="GO" id="GO:0004810">
    <property type="term" value="F:CCA tRNA nucleotidyltransferase activity"/>
    <property type="evidence" value="ECO:0007669"/>
    <property type="project" value="InterPro"/>
</dbReference>
<dbReference type="EMBL" id="METP01000009">
    <property type="protein sequence ID" value="OGC07101.1"/>
    <property type="molecule type" value="Genomic_DNA"/>
</dbReference>
<dbReference type="InterPro" id="IPR014729">
    <property type="entry name" value="Rossmann-like_a/b/a_fold"/>
</dbReference>
<name>A0A1F4RG06_UNCSA</name>
<evidence type="ECO:0000256" key="1">
    <source>
        <dbReference type="ARBA" id="ARBA00022741"/>
    </source>
</evidence>
<reference evidence="5 6" key="1">
    <citation type="journal article" date="2016" name="Nat. Commun.">
        <title>Thousands of microbial genomes shed light on interconnected biogeochemical processes in an aquifer system.</title>
        <authorList>
            <person name="Anantharaman K."/>
            <person name="Brown C.T."/>
            <person name="Hug L.A."/>
            <person name="Sharon I."/>
            <person name="Castelle C.J."/>
            <person name="Probst A.J."/>
            <person name="Thomas B.C."/>
            <person name="Singh A."/>
            <person name="Wilkins M.J."/>
            <person name="Karaoz U."/>
            <person name="Brodie E.L."/>
            <person name="Williams K.H."/>
            <person name="Hubbard S.S."/>
            <person name="Banfield J.F."/>
        </authorList>
    </citation>
    <scope>NUCLEOTIDE SEQUENCE [LARGE SCALE GENOMIC DNA]</scope>
</reference>
<dbReference type="Pfam" id="PF02568">
    <property type="entry name" value="ThiI"/>
    <property type="match status" value="1"/>
</dbReference>
<sequence>MVTRQKNIKAVALLSGGLDSRLAVRIVKEQGIEIIILSFVSAFCTCTVKGSCRLEAQKAAEEMGLEAKVINSTLDFLEIIKKPKHGYGSGMNPCIDCRILMFKKAREYMDQVGAFFLVTGEVLGQRPMSQHLNSMRLIEKEAGLEGLILRPLSAKLLKESIPEQKGWVDRAKLMAIKGRSRKPQFALAELLEIKDFPCPAGGCLLTGKEFAGKVKDLVVHDGLIMSNVLLLKTGRHFRLDKRTKVIVSRDEQENEKLLSLAKEGDLLFELNEKAGPLVLLRGETRNGNRKIAAGLAIYYSKFKDSENEEVKVFNRETAAEIMRARPAVRSFVDQVKI</sequence>
<dbReference type="InterPro" id="IPR059101">
    <property type="entry name" value="NFACT-R_2"/>
</dbReference>
<keyword evidence="2" id="KW-0067">ATP-binding</keyword>
<evidence type="ECO:0000256" key="2">
    <source>
        <dbReference type="ARBA" id="ARBA00022840"/>
    </source>
</evidence>
<dbReference type="Gene3D" id="3.40.50.620">
    <property type="entry name" value="HUPs"/>
    <property type="match status" value="1"/>
</dbReference>
<feature type="domain" description="NFACT protein RNA binding" evidence="4">
    <location>
        <begin position="234"/>
        <end position="327"/>
    </location>
</feature>
<protein>
    <submittedName>
        <fullName evidence="5">Uncharacterized protein</fullName>
    </submittedName>
</protein>
<evidence type="ECO:0000313" key="6">
    <source>
        <dbReference type="Proteomes" id="UP000176938"/>
    </source>
</evidence>
<dbReference type="AlphaFoldDB" id="A0A1F4RG06"/>
<keyword evidence="1" id="KW-0547">Nucleotide-binding</keyword>
<evidence type="ECO:0000259" key="4">
    <source>
        <dbReference type="Pfam" id="PF18297"/>
    </source>
</evidence>
<dbReference type="PANTHER" id="PTHR11933:SF6">
    <property type="entry name" value="THIL AANH DOMAIN-CONTAINING PROTEIN"/>
    <property type="match status" value="1"/>
</dbReference>
<dbReference type="InterPro" id="IPR020536">
    <property type="entry name" value="ThiI_AANH"/>
</dbReference>
<evidence type="ECO:0000313" key="5">
    <source>
        <dbReference type="EMBL" id="OGC07101.1"/>
    </source>
</evidence>
<dbReference type="Pfam" id="PF18297">
    <property type="entry name" value="NFACT-R_2"/>
    <property type="match status" value="1"/>
</dbReference>
<dbReference type="Proteomes" id="UP000176938">
    <property type="component" value="Unassembled WGS sequence"/>
</dbReference>
<dbReference type="SUPFAM" id="SSF52402">
    <property type="entry name" value="Adenine nucleotide alpha hydrolases-like"/>
    <property type="match status" value="1"/>
</dbReference>
<organism evidence="5 6">
    <name type="scientific">candidate division WOR-1 bacterium RIFCSPLOWO2_02_FULL_46_20</name>
    <dbReference type="NCBI Taxonomy" id="1802567"/>
    <lineage>
        <taxon>Bacteria</taxon>
        <taxon>Bacillati</taxon>
        <taxon>Saganbacteria</taxon>
    </lineage>
</organism>
<dbReference type="GO" id="GO:0005524">
    <property type="term" value="F:ATP binding"/>
    <property type="evidence" value="ECO:0007669"/>
    <property type="project" value="UniProtKB-KW"/>
</dbReference>
<feature type="domain" description="Thil AANH" evidence="3">
    <location>
        <begin position="9"/>
        <end position="153"/>
    </location>
</feature>
<evidence type="ECO:0000259" key="3">
    <source>
        <dbReference type="Pfam" id="PF02568"/>
    </source>
</evidence>
<dbReference type="PANTHER" id="PTHR11933">
    <property type="entry name" value="TRNA 5-METHYLAMINOMETHYL-2-THIOURIDYLATE -METHYLTRANSFERASE"/>
    <property type="match status" value="1"/>
</dbReference>
<gene>
    <name evidence="5" type="ORF">A3H38_03540</name>
</gene>
<accession>A0A1F4RG06</accession>
<proteinExistence type="predicted"/>
<comment type="caution">
    <text evidence="5">The sequence shown here is derived from an EMBL/GenBank/DDBJ whole genome shotgun (WGS) entry which is preliminary data.</text>
</comment>